<keyword evidence="4" id="KW-1185">Reference proteome</keyword>
<dbReference type="EMBL" id="PJQM01000054">
    <property type="protein sequence ID" value="RCI06962.1"/>
    <property type="molecule type" value="Genomic_DNA"/>
</dbReference>
<dbReference type="InterPro" id="IPR000261">
    <property type="entry name" value="EH_dom"/>
</dbReference>
<feature type="region of interest" description="Disordered" evidence="1">
    <location>
        <begin position="222"/>
        <end position="270"/>
    </location>
</feature>
<keyword evidence="3" id="KW-0675">Receptor</keyword>
<reference evidence="3 4" key="1">
    <citation type="journal article" date="2018" name="G3 (Bethesda)">
        <title>Phylogenetic and Phylogenomic Definition of Rhizopus Species.</title>
        <authorList>
            <person name="Gryganskyi A.P."/>
            <person name="Golan J."/>
            <person name="Dolatabadi S."/>
            <person name="Mondo S."/>
            <person name="Robb S."/>
            <person name="Idnurm A."/>
            <person name="Muszewska A."/>
            <person name="Steczkiewicz K."/>
            <person name="Masonjones S."/>
            <person name="Liao H.L."/>
            <person name="Gajdeczka M.T."/>
            <person name="Anike F."/>
            <person name="Vuek A."/>
            <person name="Anishchenko I.M."/>
            <person name="Voigt K."/>
            <person name="de Hoog G.S."/>
            <person name="Smith M.E."/>
            <person name="Heitman J."/>
            <person name="Vilgalys R."/>
            <person name="Stajich J.E."/>
        </authorList>
    </citation>
    <scope>NUCLEOTIDE SEQUENCE [LARGE SCALE GENOMIC DNA]</scope>
    <source>
        <strain evidence="3 4">LSU 92-RS-03</strain>
    </source>
</reference>
<accession>A0A367KYJ4</accession>
<evidence type="ECO:0000313" key="4">
    <source>
        <dbReference type="Proteomes" id="UP000253551"/>
    </source>
</evidence>
<dbReference type="AlphaFoldDB" id="A0A367KYJ4"/>
<evidence type="ECO:0000256" key="1">
    <source>
        <dbReference type="SAM" id="MobiDB-lite"/>
    </source>
</evidence>
<dbReference type="Proteomes" id="UP000253551">
    <property type="component" value="Unassembled WGS sequence"/>
</dbReference>
<gene>
    <name evidence="3" type="primary">EPS15_2</name>
    <name evidence="3" type="ORF">CU098_013861</name>
</gene>
<proteinExistence type="predicted"/>
<organism evidence="3 4">
    <name type="scientific">Rhizopus stolonifer</name>
    <name type="common">Rhizopus nigricans</name>
    <dbReference type="NCBI Taxonomy" id="4846"/>
    <lineage>
        <taxon>Eukaryota</taxon>
        <taxon>Fungi</taxon>
        <taxon>Fungi incertae sedis</taxon>
        <taxon>Mucoromycota</taxon>
        <taxon>Mucoromycotina</taxon>
        <taxon>Mucoromycetes</taxon>
        <taxon>Mucorales</taxon>
        <taxon>Mucorineae</taxon>
        <taxon>Rhizopodaceae</taxon>
        <taxon>Rhizopus</taxon>
    </lineage>
</organism>
<dbReference type="Gene3D" id="1.10.238.10">
    <property type="entry name" value="EF-hand"/>
    <property type="match status" value="1"/>
</dbReference>
<dbReference type="OrthoDB" id="2553626at2759"/>
<evidence type="ECO:0000259" key="2">
    <source>
        <dbReference type="Pfam" id="PF12763"/>
    </source>
</evidence>
<dbReference type="Pfam" id="PF12763">
    <property type="entry name" value="EH"/>
    <property type="match status" value="1"/>
</dbReference>
<name>A0A367KYJ4_RHIST</name>
<sequence length="382" mass="42647">MNKLKNVFQRSQKLTEERRPHQFIKRHSSAVPSFDAPLEQHNAPPAISLSELSEMERPFFQSCWKDLDPFSHDRISNQTVLKFLSGCTLEDAKLEKILALFETAGDGLNQLQFFAMLRLIAHAQNGRKISKALVYLGAPLPQFHANAIDALIKSDIASLDSKESSEKSPWWQNYQQQITSNNRRSYGGPFASYNATPKAQTRPDTTLNCFYTPSADDVWKATPSAPPLFHEPSTSTHKSDHSHSRSKSAGNAASYLQPADTQGQLHSSRSSLSLHELNNASGSLLLTQKFVYQSPSLKKQELPSKNNPFYPIISNICSPFGDENYSGTIEAAVESNYIPIHDDKPNVKSTRPPPVPNQATKSLFPKYAKNTRETFTGQDLLI</sequence>
<evidence type="ECO:0000313" key="3">
    <source>
        <dbReference type="EMBL" id="RCI06962.1"/>
    </source>
</evidence>
<feature type="region of interest" description="Disordered" evidence="1">
    <location>
        <begin position="1"/>
        <end position="22"/>
    </location>
</feature>
<dbReference type="STRING" id="4846.A0A367KYJ4"/>
<protein>
    <submittedName>
        <fullName evidence="3">Epidermal growth factor receptor substrate 15</fullName>
    </submittedName>
</protein>
<feature type="domain" description="EH" evidence="2">
    <location>
        <begin position="52"/>
        <end position="135"/>
    </location>
</feature>
<comment type="caution">
    <text evidence="3">The sequence shown here is derived from an EMBL/GenBank/DDBJ whole genome shotgun (WGS) entry which is preliminary data.</text>
</comment>
<dbReference type="InterPro" id="IPR011992">
    <property type="entry name" value="EF-hand-dom_pair"/>
</dbReference>
<dbReference type="SUPFAM" id="SSF47473">
    <property type="entry name" value="EF-hand"/>
    <property type="match status" value="1"/>
</dbReference>
<feature type="region of interest" description="Disordered" evidence="1">
    <location>
        <begin position="182"/>
        <end position="201"/>
    </location>
</feature>